<reference evidence="4" key="1">
    <citation type="journal article" date="2021" name="PeerJ">
        <title>Extensive microbial diversity within the chicken gut microbiome revealed by metagenomics and culture.</title>
        <authorList>
            <person name="Gilroy R."/>
            <person name="Ravi A."/>
            <person name="Getino M."/>
            <person name="Pursley I."/>
            <person name="Horton D.L."/>
            <person name="Alikhan N.F."/>
            <person name="Baker D."/>
            <person name="Gharbi K."/>
            <person name="Hall N."/>
            <person name="Watson M."/>
            <person name="Adriaenssens E.M."/>
            <person name="Foster-Nyarko E."/>
            <person name="Jarju S."/>
            <person name="Secka A."/>
            <person name="Antonio M."/>
            <person name="Oren A."/>
            <person name="Chaudhuri R.R."/>
            <person name="La Ragione R."/>
            <person name="Hildebrand F."/>
            <person name="Pallen M.J."/>
        </authorList>
    </citation>
    <scope>NUCLEOTIDE SEQUENCE</scope>
    <source>
        <strain evidence="4">CHK172-16539</strain>
    </source>
</reference>
<evidence type="ECO:0000313" key="5">
    <source>
        <dbReference type="Proteomes" id="UP000824063"/>
    </source>
</evidence>
<keyword evidence="4" id="KW-0540">Nuclease</keyword>
<accession>A0A9D2F6C9</accession>
<keyword evidence="2" id="KW-0812">Transmembrane</keyword>
<dbReference type="AlphaFoldDB" id="A0A9D2F6C9"/>
<dbReference type="GO" id="GO:0009307">
    <property type="term" value="P:DNA restriction-modification system"/>
    <property type="evidence" value="ECO:0007669"/>
    <property type="project" value="InterPro"/>
</dbReference>
<dbReference type="GO" id="GO:0003677">
    <property type="term" value="F:DNA binding"/>
    <property type="evidence" value="ECO:0007669"/>
    <property type="project" value="InterPro"/>
</dbReference>
<dbReference type="PANTHER" id="PTHR30015">
    <property type="entry name" value="MRR RESTRICTION SYSTEM PROTEIN"/>
    <property type="match status" value="1"/>
</dbReference>
<name>A0A9D2F6C9_9ENTE</name>
<dbReference type="InterPro" id="IPR011856">
    <property type="entry name" value="tRNA_endonuc-like_dom_sf"/>
</dbReference>
<comment type="caution">
    <text evidence="4">The sequence shown here is derived from an EMBL/GenBank/DDBJ whole genome shotgun (WGS) entry which is preliminary data.</text>
</comment>
<evidence type="ECO:0000259" key="3">
    <source>
        <dbReference type="Pfam" id="PF04471"/>
    </source>
</evidence>
<sequence length="185" mass="21141">MYDLVKLLFVSSLLGFMYYYVTKNVSGIYIAVLLVILAVSVIFYSALSRVKQFSRAQIEQIDEMSGEQFEDYTKFLLNKLGYSNVKVTPNVGDQGIDVIAHKDGIKHGFQCKRWKKNVGNKAVQEVHAGIGFYSLDKGFVITNSNFTNSAKQLAEKLDIELWNRDRLIQLLEQIKKEEIKEEKSS</sequence>
<protein>
    <submittedName>
        <fullName evidence="4">Restriction endonuclease</fullName>
    </submittedName>
</protein>
<reference evidence="4" key="2">
    <citation type="submission" date="2021-04" db="EMBL/GenBank/DDBJ databases">
        <authorList>
            <person name="Gilroy R."/>
        </authorList>
    </citation>
    <scope>NUCLEOTIDE SEQUENCE</scope>
    <source>
        <strain evidence="4">CHK172-16539</strain>
    </source>
</reference>
<gene>
    <name evidence="4" type="ORF">IAA20_03635</name>
</gene>
<dbReference type="InterPro" id="IPR052906">
    <property type="entry name" value="Type_IV_Methyl-Rstrct_Enzyme"/>
</dbReference>
<keyword evidence="2" id="KW-0472">Membrane</keyword>
<feature type="transmembrane region" description="Helical" evidence="2">
    <location>
        <begin position="27"/>
        <end position="47"/>
    </location>
</feature>
<dbReference type="GO" id="GO:0015666">
    <property type="term" value="F:restriction endodeoxyribonuclease activity"/>
    <property type="evidence" value="ECO:0007669"/>
    <property type="project" value="TreeGrafter"/>
</dbReference>
<evidence type="ECO:0000256" key="2">
    <source>
        <dbReference type="SAM" id="Phobius"/>
    </source>
</evidence>
<dbReference type="PANTHER" id="PTHR30015:SF6">
    <property type="entry name" value="SLL1429 PROTEIN"/>
    <property type="match status" value="1"/>
</dbReference>
<keyword evidence="4" id="KW-0255">Endonuclease</keyword>
<dbReference type="Gene3D" id="3.40.1350.10">
    <property type="match status" value="1"/>
</dbReference>
<keyword evidence="2" id="KW-1133">Transmembrane helix</keyword>
<dbReference type="SUPFAM" id="SSF52980">
    <property type="entry name" value="Restriction endonuclease-like"/>
    <property type="match status" value="1"/>
</dbReference>
<keyword evidence="1" id="KW-0378">Hydrolase</keyword>
<evidence type="ECO:0000313" key="4">
    <source>
        <dbReference type="EMBL" id="HIZ53019.1"/>
    </source>
</evidence>
<proteinExistence type="predicted"/>
<dbReference type="InterPro" id="IPR007560">
    <property type="entry name" value="Restrct_endonuc_IV_Mrr"/>
</dbReference>
<organism evidence="4 5">
    <name type="scientific">Candidatus Enterococcus avicola</name>
    <dbReference type="NCBI Taxonomy" id="2838561"/>
    <lineage>
        <taxon>Bacteria</taxon>
        <taxon>Bacillati</taxon>
        <taxon>Bacillota</taxon>
        <taxon>Bacilli</taxon>
        <taxon>Lactobacillales</taxon>
        <taxon>Enterococcaceae</taxon>
        <taxon>Enterococcus</taxon>
    </lineage>
</organism>
<evidence type="ECO:0000256" key="1">
    <source>
        <dbReference type="ARBA" id="ARBA00022801"/>
    </source>
</evidence>
<feature type="domain" description="Restriction endonuclease type IV Mrr" evidence="3">
    <location>
        <begin position="61"/>
        <end position="171"/>
    </location>
</feature>
<dbReference type="EMBL" id="DXBN01000086">
    <property type="protein sequence ID" value="HIZ53019.1"/>
    <property type="molecule type" value="Genomic_DNA"/>
</dbReference>
<dbReference type="Pfam" id="PF04471">
    <property type="entry name" value="Mrr_cat"/>
    <property type="match status" value="1"/>
</dbReference>
<dbReference type="Proteomes" id="UP000824063">
    <property type="component" value="Unassembled WGS sequence"/>
</dbReference>
<dbReference type="InterPro" id="IPR011335">
    <property type="entry name" value="Restrct_endonuc-II-like"/>
</dbReference>